<name>A0ABQ8H1F1_9ROSI</name>
<proteinExistence type="predicted"/>
<evidence type="ECO:0000256" key="1">
    <source>
        <dbReference type="SAM" id="MobiDB-lite"/>
    </source>
</evidence>
<comment type="caution">
    <text evidence="2">The sequence shown here is derived from an EMBL/GenBank/DDBJ whole genome shotgun (WGS) entry which is preliminary data.</text>
</comment>
<reference evidence="2 3" key="1">
    <citation type="submission" date="2021-02" db="EMBL/GenBank/DDBJ databases">
        <title>Plant Genome Project.</title>
        <authorList>
            <person name="Zhang R.-G."/>
        </authorList>
    </citation>
    <scope>NUCLEOTIDE SEQUENCE [LARGE SCALE GENOMIC DNA]</scope>
    <source>
        <tissue evidence="2">Leaves</tissue>
    </source>
</reference>
<accession>A0ABQ8H1F1</accession>
<gene>
    <name evidence="2" type="ORF">JRO89_XS15G0090600</name>
</gene>
<feature type="compositionally biased region" description="Polar residues" evidence="1">
    <location>
        <begin position="74"/>
        <end position="108"/>
    </location>
</feature>
<sequence length="118" mass="13346">MQHSHDVTAAQRSLSPFPRCKYLSSPLQQRFKHCDHCNGDGHTIETCWTLKLHCKYCDRRGHTEERCKFKNDTWTSNNLRGQESRNGSLRKGSYSSANAMESSQSTHAGTDVCGARSP</sequence>
<dbReference type="EMBL" id="JAFEMO010000015">
    <property type="protein sequence ID" value="KAH7544039.1"/>
    <property type="molecule type" value="Genomic_DNA"/>
</dbReference>
<evidence type="ECO:0000313" key="3">
    <source>
        <dbReference type="Proteomes" id="UP000827721"/>
    </source>
</evidence>
<dbReference type="Proteomes" id="UP000827721">
    <property type="component" value="Unassembled WGS sequence"/>
</dbReference>
<feature type="region of interest" description="Disordered" evidence="1">
    <location>
        <begin position="74"/>
        <end position="118"/>
    </location>
</feature>
<organism evidence="2 3">
    <name type="scientific">Xanthoceras sorbifolium</name>
    <dbReference type="NCBI Taxonomy" id="99658"/>
    <lineage>
        <taxon>Eukaryota</taxon>
        <taxon>Viridiplantae</taxon>
        <taxon>Streptophyta</taxon>
        <taxon>Embryophyta</taxon>
        <taxon>Tracheophyta</taxon>
        <taxon>Spermatophyta</taxon>
        <taxon>Magnoliopsida</taxon>
        <taxon>eudicotyledons</taxon>
        <taxon>Gunneridae</taxon>
        <taxon>Pentapetalae</taxon>
        <taxon>rosids</taxon>
        <taxon>malvids</taxon>
        <taxon>Sapindales</taxon>
        <taxon>Sapindaceae</taxon>
        <taxon>Xanthoceroideae</taxon>
        <taxon>Xanthoceras</taxon>
    </lineage>
</organism>
<protein>
    <submittedName>
        <fullName evidence="2">Uncharacterized protein</fullName>
    </submittedName>
</protein>
<evidence type="ECO:0000313" key="2">
    <source>
        <dbReference type="EMBL" id="KAH7544039.1"/>
    </source>
</evidence>
<keyword evidence="3" id="KW-1185">Reference proteome</keyword>